<evidence type="ECO:0000313" key="1">
    <source>
        <dbReference type="EMBL" id="KIH69229.1"/>
    </source>
</evidence>
<reference evidence="1 2" key="1">
    <citation type="submission" date="2013-12" db="EMBL/GenBank/DDBJ databases">
        <title>Draft genome of the parsitic nematode Ancylostoma duodenale.</title>
        <authorList>
            <person name="Mitreva M."/>
        </authorList>
    </citation>
    <scope>NUCLEOTIDE SEQUENCE [LARGE SCALE GENOMIC DNA]</scope>
    <source>
        <strain evidence="1 2">Zhejiang</strain>
    </source>
</reference>
<proteinExistence type="predicted"/>
<protein>
    <submittedName>
        <fullName evidence="1">Uncharacterized protein</fullName>
    </submittedName>
</protein>
<sequence length="105" mass="11644">MAKYKHGEFITESAALICSYLLSTSIGKNAKYAENVVDDDDDAPVYARKVCETTKETEGLDTIIVRLHNGRITVSDEYVRGYTSSFPDRVSSTLEAPNHVGELVR</sequence>
<gene>
    <name evidence="1" type="ORF">ANCDUO_00436</name>
</gene>
<dbReference type="OrthoDB" id="5785632at2759"/>
<organism evidence="1 2">
    <name type="scientific">Ancylostoma duodenale</name>
    <dbReference type="NCBI Taxonomy" id="51022"/>
    <lineage>
        <taxon>Eukaryota</taxon>
        <taxon>Metazoa</taxon>
        <taxon>Ecdysozoa</taxon>
        <taxon>Nematoda</taxon>
        <taxon>Chromadorea</taxon>
        <taxon>Rhabditida</taxon>
        <taxon>Rhabditina</taxon>
        <taxon>Rhabditomorpha</taxon>
        <taxon>Strongyloidea</taxon>
        <taxon>Ancylostomatidae</taxon>
        <taxon>Ancylostomatinae</taxon>
        <taxon>Ancylostoma</taxon>
    </lineage>
</organism>
<accession>A0A0C2HC43</accession>
<dbReference type="EMBL" id="KN726197">
    <property type="protein sequence ID" value="KIH69229.1"/>
    <property type="molecule type" value="Genomic_DNA"/>
</dbReference>
<dbReference type="Proteomes" id="UP000054047">
    <property type="component" value="Unassembled WGS sequence"/>
</dbReference>
<evidence type="ECO:0000313" key="2">
    <source>
        <dbReference type="Proteomes" id="UP000054047"/>
    </source>
</evidence>
<name>A0A0C2HC43_9BILA</name>
<dbReference type="AlphaFoldDB" id="A0A0C2HC43"/>
<keyword evidence="2" id="KW-1185">Reference proteome</keyword>